<dbReference type="RefSeq" id="YP_010649298.1">
    <property type="nucleotide sequence ID" value="NC_070765.1"/>
</dbReference>
<sequence>MPGSDNDSWFNRSMSNGLIATAAWFVLFIVYCVFQALKIEAPALNQAFLLLTGGWVGMLTLAQSRKQAKTEEKAERAEEKVNELIKRADDEGRDSGWSKHKDHSNGGEE</sequence>
<feature type="region of interest" description="Disordered" evidence="1">
    <location>
        <begin position="68"/>
        <end position="109"/>
    </location>
</feature>
<evidence type="ECO:0000313" key="4">
    <source>
        <dbReference type="Proteomes" id="UP000463915"/>
    </source>
</evidence>
<keyword evidence="2" id="KW-0472">Membrane</keyword>
<organism evidence="3 4">
    <name type="scientific">Mycobacterium phage Onyinye</name>
    <dbReference type="NCBI Taxonomy" id="2686235"/>
    <lineage>
        <taxon>Viruses</taxon>
        <taxon>Duplodnaviria</taxon>
        <taxon>Heunggongvirae</taxon>
        <taxon>Uroviricota</taxon>
        <taxon>Caudoviricetes</taxon>
        <taxon>Onyinyevirus</taxon>
        <taxon>Onyinyevirus onyinye</taxon>
    </lineage>
</organism>
<evidence type="ECO:0000313" key="3">
    <source>
        <dbReference type="EMBL" id="QHB37455.1"/>
    </source>
</evidence>
<evidence type="ECO:0000256" key="1">
    <source>
        <dbReference type="SAM" id="MobiDB-lite"/>
    </source>
</evidence>
<gene>
    <name evidence="3" type="primary">49</name>
    <name evidence="3" type="ORF">SEA_ONYINYE_49</name>
</gene>
<name>A0A6B9LFB5_9CAUD</name>
<keyword evidence="4" id="KW-1185">Reference proteome</keyword>
<keyword evidence="2" id="KW-0812">Transmembrane</keyword>
<dbReference type="KEGG" id="vg:77924846"/>
<evidence type="ECO:0008006" key="5">
    <source>
        <dbReference type="Google" id="ProtNLM"/>
    </source>
</evidence>
<dbReference type="Proteomes" id="UP000463915">
    <property type="component" value="Segment"/>
</dbReference>
<dbReference type="EMBL" id="MN813687">
    <property type="protein sequence ID" value="QHB37455.1"/>
    <property type="molecule type" value="Genomic_DNA"/>
</dbReference>
<feature type="transmembrane region" description="Helical" evidence="2">
    <location>
        <begin position="18"/>
        <end position="37"/>
    </location>
</feature>
<accession>A0A6B9LFB5</accession>
<proteinExistence type="predicted"/>
<evidence type="ECO:0000256" key="2">
    <source>
        <dbReference type="SAM" id="Phobius"/>
    </source>
</evidence>
<protein>
    <recommendedName>
        <fullName evidence="5">Holin</fullName>
    </recommendedName>
</protein>
<reference evidence="3 4" key="1">
    <citation type="submission" date="2019-12" db="EMBL/GenBank/DDBJ databases">
        <authorList>
            <person name="Ayuk M.A."/>
            <person name="Robinson C.J."/>
            <person name="Anderson W.A."/>
            <person name="Ullah H."/>
            <person name="Gugssa A."/>
            <person name="Somiranjan G."/>
            <person name="Allen A."/>
            <person name="Lourds M.F."/>
            <person name="Quagraine B.K."/>
            <person name="Smith M."/>
            <person name="Moore M."/>
            <person name="Oliver J."/>
            <person name="Irabor E."/>
            <person name="Roy S.D."/>
            <person name="Bassey G."/>
            <person name="Louis B.N."/>
            <person name="Adu D."/>
            <person name="Akhimien C.E."/>
            <person name="Annor K."/>
            <person name="Archibald A."/>
            <person name="Ashagre K.C."/>
            <person name="Baity M.R."/>
            <person name="Barnes K.J."/>
            <person name="Barrios L.E."/>
            <person name="Black A.C."/>
            <person name="Bowen'Kauth M.S."/>
            <person name="Bowman K.N."/>
            <person name="Breaux D.L."/>
            <person name="Brooks J.A."/>
            <person name="Bwayili H.A."/>
            <person name="Caine T."/>
            <person name="Williams A.Y."/>
            <person name="Norris L.J."/>
            <person name="Nwozo E.O."/>
            <person name="Prosper P.L."/>
            <person name="Rankin N.A."/>
            <person name="Richardson K.M."/>
            <person name="Robinson D.M."/>
            <person name="Salters D.J."/>
            <person name="Savage M.A."/>
            <person name="Solomon S.M."/>
            <person name="Williams L.R."/>
            <person name="Curtis N."/>
            <person name="Garlena R.A."/>
            <person name="Russell D.A."/>
            <person name="Pope W.H."/>
            <person name="Jacobs-Sera D."/>
            <person name="Hatfull G.F."/>
        </authorList>
    </citation>
    <scope>NUCLEOTIDE SEQUENCE [LARGE SCALE GENOMIC DNA]</scope>
</reference>
<keyword evidence="2" id="KW-1133">Transmembrane helix</keyword>
<dbReference type="GeneID" id="77924846"/>